<accession>A0A3S4ZMK1</accession>
<evidence type="ECO:0000256" key="1">
    <source>
        <dbReference type="ARBA" id="ARBA00022837"/>
    </source>
</evidence>
<dbReference type="EMBL" id="CAAALY010024197">
    <property type="protein sequence ID" value="VEL15316.1"/>
    <property type="molecule type" value="Genomic_DNA"/>
</dbReference>
<feature type="domain" description="EF-hand" evidence="2">
    <location>
        <begin position="31"/>
        <end position="66"/>
    </location>
</feature>
<organism evidence="3 4">
    <name type="scientific">Protopolystoma xenopodis</name>
    <dbReference type="NCBI Taxonomy" id="117903"/>
    <lineage>
        <taxon>Eukaryota</taxon>
        <taxon>Metazoa</taxon>
        <taxon>Spiralia</taxon>
        <taxon>Lophotrochozoa</taxon>
        <taxon>Platyhelminthes</taxon>
        <taxon>Monogenea</taxon>
        <taxon>Polyopisthocotylea</taxon>
        <taxon>Polystomatidea</taxon>
        <taxon>Polystomatidae</taxon>
        <taxon>Protopolystoma</taxon>
    </lineage>
</organism>
<dbReference type="PROSITE" id="PS00018">
    <property type="entry name" value="EF_HAND_1"/>
    <property type="match status" value="1"/>
</dbReference>
<name>A0A3S4ZMK1_9PLAT</name>
<dbReference type="SUPFAM" id="SSF47473">
    <property type="entry name" value="EF-hand"/>
    <property type="match status" value="1"/>
</dbReference>
<dbReference type="Gene3D" id="1.10.238.10">
    <property type="entry name" value="EF-hand"/>
    <property type="match status" value="1"/>
</dbReference>
<dbReference type="AlphaFoldDB" id="A0A3S4ZMK1"/>
<dbReference type="PROSITE" id="PS50222">
    <property type="entry name" value="EF_HAND_2"/>
    <property type="match status" value="1"/>
</dbReference>
<dbReference type="Proteomes" id="UP000784294">
    <property type="component" value="Unassembled WGS sequence"/>
</dbReference>
<evidence type="ECO:0000259" key="2">
    <source>
        <dbReference type="PROSITE" id="PS50222"/>
    </source>
</evidence>
<evidence type="ECO:0000313" key="3">
    <source>
        <dbReference type="EMBL" id="VEL15316.1"/>
    </source>
</evidence>
<reference evidence="3" key="1">
    <citation type="submission" date="2018-11" db="EMBL/GenBank/DDBJ databases">
        <authorList>
            <consortium name="Pathogen Informatics"/>
        </authorList>
    </citation>
    <scope>NUCLEOTIDE SEQUENCE</scope>
</reference>
<gene>
    <name evidence="3" type="ORF">PXEA_LOCUS8756</name>
</gene>
<comment type="caution">
    <text evidence="3">The sequence shown here is derived from an EMBL/GenBank/DDBJ whole genome shotgun (WGS) entry which is preliminary data.</text>
</comment>
<keyword evidence="4" id="KW-1185">Reference proteome</keyword>
<dbReference type="GO" id="GO:0005509">
    <property type="term" value="F:calcium ion binding"/>
    <property type="evidence" value="ECO:0007669"/>
    <property type="project" value="InterPro"/>
</dbReference>
<dbReference type="InterPro" id="IPR002048">
    <property type="entry name" value="EF_hand_dom"/>
</dbReference>
<sequence length="81" mass="9871">MAQEDVMNVEALDAFLKDLLQLSRLEYDNKAMEHYKDVILKEWDLNRDGLIDKMELKMLLLQQEKLFRVRDRENRFIELNE</sequence>
<dbReference type="InterPro" id="IPR011992">
    <property type="entry name" value="EF-hand-dom_pair"/>
</dbReference>
<evidence type="ECO:0000313" key="4">
    <source>
        <dbReference type="Proteomes" id="UP000784294"/>
    </source>
</evidence>
<keyword evidence="1" id="KW-0106">Calcium</keyword>
<dbReference type="InterPro" id="IPR018247">
    <property type="entry name" value="EF_Hand_1_Ca_BS"/>
</dbReference>
<protein>
    <recommendedName>
        <fullName evidence="2">EF-hand domain-containing protein</fullName>
    </recommendedName>
</protein>
<dbReference type="OrthoDB" id="428774at2759"/>
<proteinExistence type="predicted"/>